<dbReference type="EMBL" id="CM034392">
    <property type="protein sequence ID" value="KAJ0180262.1"/>
    <property type="molecule type" value="Genomic_DNA"/>
</dbReference>
<name>A0ACC1DA31_9NEOP</name>
<organism evidence="1 2">
    <name type="scientific">Dendrolimus kikuchii</name>
    <dbReference type="NCBI Taxonomy" id="765133"/>
    <lineage>
        <taxon>Eukaryota</taxon>
        <taxon>Metazoa</taxon>
        <taxon>Ecdysozoa</taxon>
        <taxon>Arthropoda</taxon>
        <taxon>Hexapoda</taxon>
        <taxon>Insecta</taxon>
        <taxon>Pterygota</taxon>
        <taxon>Neoptera</taxon>
        <taxon>Endopterygota</taxon>
        <taxon>Lepidoptera</taxon>
        <taxon>Glossata</taxon>
        <taxon>Ditrysia</taxon>
        <taxon>Bombycoidea</taxon>
        <taxon>Lasiocampidae</taxon>
        <taxon>Dendrolimus</taxon>
    </lineage>
</organism>
<protein>
    <submittedName>
        <fullName evidence="1">Uncharacterized protein</fullName>
    </submittedName>
</protein>
<keyword evidence="2" id="KW-1185">Reference proteome</keyword>
<gene>
    <name evidence="1" type="ORF">K1T71_003666</name>
</gene>
<comment type="caution">
    <text evidence="1">The sequence shown here is derived from an EMBL/GenBank/DDBJ whole genome shotgun (WGS) entry which is preliminary data.</text>
</comment>
<evidence type="ECO:0000313" key="1">
    <source>
        <dbReference type="EMBL" id="KAJ0180262.1"/>
    </source>
</evidence>
<sequence>MLGTYNENRDRFIKADATALIILASNVQDDTQESINEDQPSEESRQLQQLNQDRNHDLEGIQNEDHDFVVQGPSSEGDEDDFPDMTEDSVGSHLERDRQRPDQNDRQDDFYDAEDDGHERLIEIQEPKYFLRDRDTLRCPEREKKWVTIGETTMKIYKWVPISTNEQKKKHAAKRENKENTLTPKKIHDSSNSNFGMAEDSNTCFSTVSDSQGPTEFTSTHLNFSEDSNSQSSGTTTPAKRLKTD</sequence>
<accession>A0ACC1DA31</accession>
<evidence type="ECO:0000313" key="2">
    <source>
        <dbReference type="Proteomes" id="UP000824533"/>
    </source>
</evidence>
<reference evidence="1 2" key="1">
    <citation type="journal article" date="2021" name="Front. Genet.">
        <title>Chromosome-Level Genome Assembly Reveals Significant Gene Expansion in the Toll and IMD Signaling Pathways of Dendrolimus kikuchii.</title>
        <authorList>
            <person name="Zhou J."/>
            <person name="Wu P."/>
            <person name="Xiong Z."/>
            <person name="Liu N."/>
            <person name="Zhao N."/>
            <person name="Ji M."/>
            <person name="Qiu Y."/>
            <person name="Yang B."/>
        </authorList>
    </citation>
    <scope>NUCLEOTIDE SEQUENCE [LARGE SCALE GENOMIC DNA]</scope>
    <source>
        <strain evidence="1">Ann1</strain>
    </source>
</reference>
<dbReference type="Proteomes" id="UP000824533">
    <property type="component" value="Linkage Group LG06"/>
</dbReference>
<proteinExistence type="predicted"/>